<comment type="similarity">
    <text evidence="1">Belongs to the bacterial reverse transcriptase family.</text>
</comment>
<feature type="domain" description="Reverse transcriptase" evidence="2">
    <location>
        <begin position="69"/>
        <end position="320"/>
    </location>
</feature>
<dbReference type="InterPro" id="IPR051083">
    <property type="entry name" value="GrpII_Intron_Splice-Mob/Def"/>
</dbReference>
<dbReference type="Proteomes" id="UP000659172">
    <property type="component" value="Unassembled WGS sequence"/>
</dbReference>
<gene>
    <name evidence="3" type="ORF">HV823_25200</name>
</gene>
<evidence type="ECO:0000313" key="4">
    <source>
        <dbReference type="Proteomes" id="UP000659172"/>
    </source>
</evidence>
<evidence type="ECO:0000313" key="3">
    <source>
        <dbReference type="EMBL" id="NVP58533.1"/>
    </source>
</evidence>
<dbReference type="SUPFAM" id="SSF56672">
    <property type="entry name" value="DNA/RNA polymerases"/>
    <property type="match status" value="1"/>
</dbReference>
<dbReference type="PROSITE" id="PS50878">
    <property type="entry name" value="RT_POL"/>
    <property type="match status" value="1"/>
</dbReference>
<dbReference type="PANTHER" id="PTHR34047">
    <property type="entry name" value="NUCLEAR INTRON MATURASE 1, MITOCHONDRIAL-RELATED"/>
    <property type="match status" value="1"/>
</dbReference>
<accession>A0ABX2QPN5</accession>
<evidence type="ECO:0000256" key="1">
    <source>
        <dbReference type="ARBA" id="ARBA00034120"/>
    </source>
</evidence>
<dbReference type="InterPro" id="IPR000477">
    <property type="entry name" value="RT_dom"/>
</dbReference>
<comment type="caution">
    <text evidence="3">The sequence shown here is derived from an EMBL/GenBank/DDBJ whole genome shotgun (WGS) entry which is preliminary data.</text>
</comment>
<dbReference type="CDD" id="cd01646">
    <property type="entry name" value="RT_Bac_retron_I"/>
    <property type="match status" value="1"/>
</dbReference>
<evidence type="ECO:0000259" key="2">
    <source>
        <dbReference type="PROSITE" id="PS50878"/>
    </source>
</evidence>
<dbReference type="PANTHER" id="PTHR34047:SF8">
    <property type="entry name" value="PROTEIN YKFC"/>
    <property type="match status" value="1"/>
</dbReference>
<reference evidence="3 4" key="1">
    <citation type="submission" date="2020-06" db="EMBL/GenBank/DDBJ databases">
        <title>Rhizobium sp.nov. isolated from the tomato plant.</title>
        <authorList>
            <person name="Thin K.K."/>
            <person name="Zhang X."/>
            <person name="He S."/>
        </authorList>
    </citation>
    <scope>NUCLEOTIDE SEQUENCE [LARGE SCALE GENOMIC DNA]</scope>
    <source>
        <strain evidence="3 4">DBTS2</strain>
    </source>
</reference>
<dbReference type="Pfam" id="PF00078">
    <property type="entry name" value="RVT_1"/>
    <property type="match status" value="1"/>
</dbReference>
<proteinExistence type="inferred from homology"/>
<name>A0ABX2QPN5_9HYPH</name>
<dbReference type="InterPro" id="IPR043502">
    <property type="entry name" value="DNA/RNA_pol_sf"/>
</dbReference>
<protein>
    <submittedName>
        <fullName evidence="3">RNA-directed DNA polymerase</fullName>
    </submittedName>
</protein>
<dbReference type="RefSeq" id="WP_176952431.1">
    <property type="nucleotide sequence ID" value="NZ_JABXYK010000028.1"/>
</dbReference>
<sequence>MGDIKLGEPFGMDLAGVSKGDWELAVQRIIHDLRSDFIYAPHLGAIYRKAGDELTEIVKRELRDGQHKPGLPLTMEVPKSHRMRVAVTPPRPGPAYSRPGSILMPKDRLFYQLLADKAAPVIDARTDHTRSYSHRLEVRGSPNMFKPTRACWGELQKALASLTADKKNRYVLKIDVANFFGSLNQHTMINVLADAGYPAKYLSRLEAILTAHTGERSSRGIIQGIYPSDLLGNFYMEPIDRFLSDLDIPSARYVDDMYIFLPSVDAADRLMRQLIPELRAYDLVLNEAKSVIMPKAALNTEEPDLEALFEEAVREISDQIDDEDFDVDYGFQSEWEDEDEDAGGNSESDGPDQNLELEATMVLFDAIADHPGHEETIERFCLPLFAKAESDYAVAHVLEAFAKRPSMTQIYVSYLSKFLPDREVYDFLCERLEDRSLADWQIMWILAALITHAPLDDAPIKMALSLLRNGSVHEATRATAAIYVGRYGDAARRRTLVGIYGNLSPYVQTAIYFSSRFWPIVERRNAKAQWGALSPLNELLTKAMAK</sequence>
<dbReference type="EMBL" id="JABXYK010000028">
    <property type="protein sequence ID" value="NVP58533.1"/>
    <property type="molecule type" value="Genomic_DNA"/>
</dbReference>
<organism evidence="3 4">
    <name type="scientific">Mycoplana rhizolycopersici</name>
    <dbReference type="NCBI Taxonomy" id="2746702"/>
    <lineage>
        <taxon>Bacteria</taxon>
        <taxon>Pseudomonadati</taxon>
        <taxon>Pseudomonadota</taxon>
        <taxon>Alphaproteobacteria</taxon>
        <taxon>Hyphomicrobiales</taxon>
        <taxon>Rhizobiaceae</taxon>
        <taxon>Mycoplana</taxon>
    </lineage>
</organism>
<keyword evidence="3" id="KW-0695">RNA-directed DNA polymerase</keyword>
<dbReference type="GO" id="GO:0003964">
    <property type="term" value="F:RNA-directed DNA polymerase activity"/>
    <property type="evidence" value="ECO:0007669"/>
    <property type="project" value="UniProtKB-KW"/>
</dbReference>
<keyword evidence="4" id="KW-1185">Reference proteome</keyword>
<keyword evidence="3" id="KW-0808">Transferase</keyword>
<keyword evidence="3" id="KW-0548">Nucleotidyltransferase</keyword>